<dbReference type="EMBL" id="MK473373">
    <property type="protein sequence ID" value="QBJ04515.1"/>
    <property type="molecule type" value="Genomic_DNA"/>
</dbReference>
<accession>A0A481W6B2</accession>
<evidence type="ECO:0000313" key="1">
    <source>
        <dbReference type="EMBL" id="QBJ04515.1"/>
    </source>
</evidence>
<evidence type="ECO:0000313" key="2">
    <source>
        <dbReference type="Proteomes" id="UP000293575"/>
    </source>
</evidence>
<sequence length="134" mass="15720">MILQPTWPARPGQTLLEATSRWKRKALETFINRWEKERSIPYSTLIEFAKDERFPSMSLTESAQRGMFDLLAAGVGEDTRLKLTRRVDRSISLADPYTWTEWIQFTEDGKARLYGWPGLSHATVLRRVRKEYLK</sequence>
<dbReference type="RefSeq" id="YP_009820389.1">
    <property type="nucleotide sequence ID" value="NC_048166.1"/>
</dbReference>
<proteinExistence type="predicted"/>
<protein>
    <submittedName>
        <fullName evidence="1">Uncharacterized protein</fullName>
    </submittedName>
</protein>
<dbReference type="KEGG" id="vg:55011825"/>
<organism evidence="1 2">
    <name type="scientific">Pseudomonas phage Lana</name>
    <dbReference type="NCBI Taxonomy" id="2530172"/>
    <lineage>
        <taxon>Viruses</taxon>
        <taxon>Duplodnaviria</taxon>
        <taxon>Heunggongvirae</taxon>
        <taxon>Uroviricota</taxon>
        <taxon>Caudoviricetes</taxon>
        <taxon>Lanavirus</taxon>
        <taxon>Lanavirus lana</taxon>
    </lineage>
</organism>
<dbReference type="Proteomes" id="UP000293575">
    <property type="component" value="Segment"/>
</dbReference>
<reference evidence="1" key="1">
    <citation type="submission" date="2019-01" db="EMBL/GenBank/DDBJ databases">
        <authorList>
            <person name="Hylling O."/>
            <person name="Carstens A.B."/>
            <person name="Hansen L.H."/>
        </authorList>
    </citation>
    <scope>NUCLEOTIDE SEQUENCE [LARGE SCALE GENOMIC DNA]</scope>
</reference>
<dbReference type="GeneID" id="55011825"/>
<keyword evidence="2" id="KW-1185">Reference proteome</keyword>
<name>A0A481W6B2_9CAUD</name>